<dbReference type="Gene3D" id="3.40.190.10">
    <property type="entry name" value="Periplasmic binding protein-like II"/>
    <property type="match status" value="1"/>
</dbReference>
<dbReference type="GO" id="GO:1904680">
    <property type="term" value="F:peptide transmembrane transporter activity"/>
    <property type="evidence" value="ECO:0007669"/>
    <property type="project" value="TreeGrafter"/>
</dbReference>
<dbReference type="RefSeq" id="WP_189534946.1">
    <property type="nucleotide sequence ID" value="NZ_BMYX01000015.1"/>
</dbReference>
<sequence length="592" mass="66624">MSMKRHVAVALLAIGVGSTLHAADMNKVLHDSFIAPETGFDPAKVSDVYSSSVNENLFDPLLTYDYLARPAKLIPNTVTAMPDISADGKTVTMRIKPGIYFAPDPAFKGKKRELTAADYVYSFKRVADPLVGSPSSYLVRGKFVGLDELVAKAKGGRLDYDTPIEGLKALDRYTLQMKLVEPTPGLKYMLAMPHLSAVAREVIEAYGTNTNAHPVGTGPYMLAQWKPGTHISLVANPNFRKVVFNYTDNTTPVAHRVASEMNGKLMPQIGRIEISVIQEEQPRWLAFRSGQLDLVTVPQPAVRRALILDPKNPWRVALKPELKNKGVQFSRYLESEVTFYPFNMKHPVIGGLSKERIALRRAIAMSFNTRETISDIRRNQAVQVQSLIPANVAGHNPGMRVRHPYDPALANALLDRVGYRIGADGYRTQPDGKPLVIDFVTGPTAIDKQWNEYWQKAFDLIKIRVNFRVMQWNEQQKVIRECSYGMAGGAWLADYPDGDNFVMLLYGKNVGDSNYACYQSPRYDKLYEASQRLPDGPERDKLFDQMDLVASGETPWVYGDTRFKNYLSQRWVRGFVPHPVFNVAWRFIDIQK</sequence>
<dbReference type="PANTHER" id="PTHR30290">
    <property type="entry name" value="PERIPLASMIC BINDING COMPONENT OF ABC TRANSPORTER"/>
    <property type="match status" value="1"/>
</dbReference>
<dbReference type="Proteomes" id="UP000645257">
    <property type="component" value="Unassembled WGS sequence"/>
</dbReference>
<evidence type="ECO:0000256" key="4">
    <source>
        <dbReference type="ARBA" id="ARBA00022729"/>
    </source>
</evidence>
<evidence type="ECO:0000256" key="1">
    <source>
        <dbReference type="ARBA" id="ARBA00004196"/>
    </source>
</evidence>
<reference evidence="7" key="1">
    <citation type="journal article" date="2014" name="Int. J. Syst. Evol. Microbiol.">
        <title>Complete genome sequence of Corynebacterium casei LMG S-19264T (=DSM 44701T), isolated from a smear-ripened cheese.</title>
        <authorList>
            <consortium name="US DOE Joint Genome Institute (JGI-PGF)"/>
            <person name="Walter F."/>
            <person name="Albersmeier A."/>
            <person name="Kalinowski J."/>
            <person name="Ruckert C."/>
        </authorList>
    </citation>
    <scope>NUCLEOTIDE SEQUENCE</scope>
    <source>
        <strain evidence="7">KCTC 32182</strain>
    </source>
</reference>
<comment type="subcellular location">
    <subcellularLocation>
        <location evidence="1">Cell envelope</location>
    </subcellularLocation>
</comment>
<gene>
    <name evidence="7" type="primary">hbpA</name>
    <name evidence="7" type="ORF">GCM10011289_25700</name>
</gene>
<dbReference type="Gene3D" id="3.10.105.10">
    <property type="entry name" value="Dipeptide-binding Protein, Domain 3"/>
    <property type="match status" value="1"/>
</dbReference>
<dbReference type="PANTHER" id="PTHR30290:SF10">
    <property type="entry name" value="PERIPLASMIC OLIGOPEPTIDE-BINDING PROTEIN-RELATED"/>
    <property type="match status" value="1"/>
</dbReference>
<dbReference type="GO" id="GO:0030288">
    <property type="term" value="C:outer membrane-bounded periplasmic space"/>
    <property type="evidence" value="ECO:0007669"/>
    <property type="project" value="UniProtKB-ARBA"/>
</dbReference>
<dbReference type="GO" id="GO:0043190">
    <property type="term" value="C:ATP-binding cassette (ABC) transporter complex"/>
    <property type="evidence" value="ECO:0007669"/>
    <property type="project" value="InterPro"/>
</dbReference>
<evidence type="ECO:0000313" key="7">
    <source>
        <dbReference type="EMBL" id="GGY20910.1"/>
    </source>
</evidence>
<evidence type="ECO:0000259" key="6">
    <source>
        <dbReference type="Pfam" id="PF00496"/>
    </source>
</evidence>
<evidence type="ECO:0000313" key="8">
    <source>
        <dbReference type="Proteomes" id="UP000645257"/>
    </source>
</evidence>
<dbReference type="CDD" id="cd08505">
    <property type="entry name" value="PBP2_NikA_DppA_OppA_like_18"/>
    <property type="match status" value="1"/>
</dbReference>
<dbReference type="AlphaFoldDB" id="A0A918P4B3"/>
<reference evidence="7" key="2">
    <citation type="submission" date="2020-09" db="EMBL/GenBank/DDBJ databases">
        <authorList>
            <person name="Sun Q."/>
            <person name="Kim S."/>
        </authorList>
    </citation>
    <scope>NUCLEOTIDE SEQUENCE</scope>
    <source>
        <strain evidence="7">KCTC 32182</strain>
    </source>
</reference>
<evidence type="ECO:0000256" key="3">
    <source>
        <dbReference type="ARBA" id="ARBA00022448"/>
    </source>
</evidence>
<protein>
    <submittedName>
        <fullName evidence="7">Heme-binding protein</fullName>
    </submittedName>
</protein>
<keyword evidence="8" id="KW-1185">Reference proteome</keyword>
<dbReference type="GO" id="GO:0015833">
    <property type="term" value="P:peptide transport"/>
    <property type="evidence" value="ECO:0007669"/>
    <property type="project" value="TreeGrafter"/>
</dbReference>
<accession>A0A918P4B3</accession>
<feature type="chain" id="PRO_5037322016" evidence="5">
    <location>
        <begin position="23"/>
        <end position="592"/>
    </location>
</feature>
<comment type="similarity">
    <text evidence="2">Belongs to the bacterial solute-binding protein 5 family.</text>
</comment>
<proteinExistence type="inferred from homology"/>
<feature type="signal peptide" evidence="5">
    <location>
        <begin position="1"/>
        <end position="22"/>
    </location>
</feature>
<dbReference type="InterPro" id="IPR000914">
    <property type="entry name" value="SBP_5_dom"/>
</dbReference>
<dbReference type="InterPro" id="IPR039424">
    <property type="entry name" value="SBP_5"/>
</dbReference>
<name>A0A918P4B3_9NEIS</name>
<dbReference type="SUPFAM" id="SSF53850">
    <property type="entry name" value="Periplasmic binding protein-like II"/>
    <property type="match status" value="1"/>
</dbReference>
<dbReference type="InterPro" id="IPR030678">
    <property type="entry name" value="Peptide/Ni-bd"/>
</dbReference>
<organism evidence="7 8">
    <name type="scientific">Paludibacterium paludis</name>
    <dbReference type="NCBI Taxonomy" id="1225769"/>
    <lineage>
        <taxon>Bacteria</taxon>
        <taxon>Pseudomonadati</taxon>
        <taxon>Pseudomonadota</taxon>
        <taxon>Betaproteobacteria</taxon>
        <taxon>Neisseriales</taxon>
        <taxon>Chromobacteriaceae</taxon>
        <taxon>Paludibacterium</taxon>
    </lineage>
</organism>
<keyword evidence="3" id="KW-0813">Transport</keyword>
<dbReference type="PIRSF" id="PIRSF002741">
    <property type="entry name" value="MppA"/>
    <property type="match status" value="1"/>
</dbReference>
<dbReference type="EMBL" id="BMYX01000015">
    <property type="protein sequence ID" value="GGY20910.1"/>
    <property type="molecule type" value="Genomic_DNA"/>
</dbReference>
<dbReference type="Pfam" id="PF00496">
    <property type="entry name" value="SBP_bac_5"/>
    <property type="match status" value="1"/>
</dbReference>
<comment type="caution">
    <text evidence="7">The sequence shown here is derived from an EMBL/GenBank/DDBJ whole genome shotgun (WGS) entry which is preliminary data.</text>
</comment>
<evidence type="ECO:0000256" key="2">
    <source>
        <dbReference type="ARBA" id="ARBA00005695"/>
    </source>
</evidence>
<evidence type="ECO:0000256" key="5">
    <source>
        <dbReference type="SAM" id="SignalP"/>
    </source>
</evidence>
<keyword evidence="4 5" id="KW-0732">Signal</keyword>
<feature type="domain" description="Solute-binding protein family 5" evidence="6">
    <location>
        <begin position="73"/>
        <end position="509"/>
    </location>
</feature>
<dbReference type="Gene3D" id="3.90.76.10">
    <property type="entry name" value="Dipeptide-binding Protein, Domain 1"/>
    <property type="match status" value="1"/>
</dbReference>